<feature type="domain" description="GGDEF" evidence="4">
    <location>
        <begin position="355"/>
        <end position="488"/>
    </location>
</feature>
<dbReference type="PANTHER" id="PTHR44757">
    <property type="entry name" value="DIGUANYLATE CYCLASE DGCP"/>
    <property type="match status" value="1"/>
</dbReference>
<evidence type="ECO:0000313" key="6">
    <source>
        <dbReference type="Proteomes" id="UP000268033"/>
    </source>
</evidence>
<keyword evidence="1" id="KW-0812">Transmembrane</keyword>
<dbReference type="SUPFAM" id="SSF55073">
    <property type="entry name" value="Nucleotide cyclase"/>
    <property type="match status" value="1"/>
</dbReference>
<dbReference type="SUPFAM" id="SSF55785">
    <property type="entry name" value="PYP-like sensor domain (PAS domain)"/>
    <property type="match status" value="1"/>
</dbReference>
<dbReference type="InterPro" id="IPR035965">
    <property type="entry name" value="PAS-like_dom_sf"/>
</dbReference>
<feature type="domain" description="EAL" evidence="3">
    <location>
        <begin position="497"/>
        <end position="749"/>
    </location>
</feature>
<dbReference type="RefSeq" id="WP_123420259.1">
    <property type="nucleotide sequence ID" value="NZ_RJUL01000001.1"/>
</dbReference>
<accession>A0A3N1PNM3</accession>
<dbReference type="InterPro" id="IPR052155">
    <property type="entry name" value="Biofilm_reg_signaling"/>
</dbReference>
<dbReference type="PROSITE" id="PS50113">
    <property type="entry name" value="PAC"/>
    <property type="match status" value="1"/>
</dbReference>
<dbReference type="SMART" id="SM00267">
    <property type="entry name" value="GGDEF"/>
    <property type="match status" value="1"/>
</dbReference>
<dbReference type="InterPro" id="IPR000014">
    <property type="entry name" value="PAS"/>
</dbReference>
<proteinExistence type="predicted"/>
<name>A0A3N1PNM3_9GAMM</name>
<reference evidence="5 6" key="1">
    <citation type="submission" date="2018-11" db="EMBL/GenBank/DDBJ databases">
        <title>Genomic Encyclopedia of Type Strains, Phase IV (KMG-IV): sequencing the most valuable type-strain genomes for metagenomic binning, comparative biology and taxonomic classification.</title>
        <authorList>
            <person name="Goeker M."/>
        </authorList>
    </citation>
    <scope>NUCLEOTIDE SEQUENCE [LARGE SCALE GENOMIC DNA]</scope>
    <source>
        <strain evidence="5 6">DSM 21945</strain>
    </source>
</reference>
<dbReference type="NCBIfam" id="TIGR00229">
    <property type="entry name" value="sensory_box"/>
    <property type="match status" value="1"/>
</dbReference>
<feature type="domain" description="PAC" evidence="2">
    <location>
        <begin position="275"/>
        <end position="327"/>
    </location>
</feature>
<dbReference type="PROSITE" id="PS50887">
    <property type="entry name" value="GGDEF"/>
    <property type="match status" value="1"/>
</dbReference>
<dbReference type="InterPro" id="IPR035919">
    <property type="entry name" value="EAL_sf"/>
</dbReference>
<dbReference type="Proteomes" id="UP000268033">
    <property type="component" value="Unassembled WGS sequence"/>
</dbReference>
<dbReference type="PROSITE" id="PS50883">
    <property type="entry name" value="EAL"/>
    <property type="match status" value="1"/>
</dbReference>
<dbReference type="Gene3D" id="3.20.20.450">
    <property type="entry name" value="EAL domain"/>
    <property type="match status" value="1"/>
</dbReference>
<feature type="transmembrane region" description="Helical" evidence="1">
    <location>
        <begin position="17"/>
        <end position="35"/>
    </location>
</feature>
<dbReference type="CDD" id="cd00130">
    <property type="entry name" value="PAS"/>
    <property type="match status" value="1"/>
</dbReference>
<dbReference type="SUPFAM" id="SSF141868">
    <property type="entry name" value="EAL domain-like"/>
    <property type="match status" value="1"/>
</dbReference>
<evidence type="ECO:0000259" key="4">
    <source>
        <dbReference type="PROSITE" id="PS50887"/>
    </source>
</evidence>
<organism evidence="5 6">
    <name type="scientific">Gallaecimonas pentaromativorans</name>
    <dbReference type="NCBI Taxonomy" id="584787"/>
    <lineage>
        <taxon>Bacteria</taxon>
        <taxon>Pseudomonadati</taxon>
        <taxon>Pseudomonadota</taxon>
        <taxon>Gammaproteobacteria</taxon>
        <taxon>Enterobacterales</taxon>
        <taxon>Gallaecimonadaceae</taxon>
        <taxon>Gallaecimonas</taxon>
    </lineage>
</organism>
<dbReference type="NCBIfam" id="TIGR00254">
    <property type="entry name" value="GGDEF"/>
    <property type="match status" value="1"/>
</dbReference>
<dbReference type="STRING" id="584787.GCA_001247655_02164"/>
<protein>
    <submittedName>
        <fullName evidence="5">PAS domain S-box-containing protein/diguanylate cyclase (GGDEF)-like protein</fullName>
    </submittedName>
</protein>
<dbReference type="Gene3D" id="3.30.450.20">
    <property type="entry name" value="PAS domain"/>
    <property type="match status" value="1"/>
</dbReference>
<dbReference type="InterPro" id="IPR000700">
    <property type="entry name" value="PAS-assoc_C"/>
</dbReference>
<evidence type="ECO:0000259" key="2">
    <source>
        <dbReference type="PROSITE" id="PS50113"/>
    </source>
</evidence>
<dbReference type="InterPro" id="IPR000160">
    <property type="entry name" value="GGDEF_dom"/>
</dbReference>
<dbReference type="Pfam" id="PF00990">
    <property type="entry name" value="GGDEF"/>
    <property type="match status" value="1"/>
</dbReference>
<dbReference type="InterPro" id="IPR013655">
    <property type="entry name" value="PAS_fold_3"/>
</dbReference>
<dbReference type="InterPro" id="IPR043128">
    <property type="entry name" value="Rev_trsase/Diguanyl_cyclase"/>
</dbReference>
<dbReference type="InterPro" id="IPR029787">
    <property type="entry name" value="Nucleotide_cyclase"/>
</dbReference>
<dbReference type="EMBL" id="RJUL01000001">
    <property type="protein sequence ID" value="ROQ30335.1"/>
    <property type="molecule type" value="Genomic_DNA"/>
</dbReference>
<dbReference type="Pfam" id="PF00563">
    <property type="entry name" value="EAL"/>
    <property type="match status" value="1"/>
</dbReference>
<dbReference type="PANTHER" id="PTHR44757:SF2">
    <property type="entry name" value="BIOFILM ARCHITECTURE MAINTENANCE PROTEIN MBAA"/>
    <property type="match status" value="1"/>
</dbReference>
<keyword evidence="1" id="KW-1133">Transmembrane helix</keyword>
<dbReference type="CDD" id="cd01948">
    <property type="entry name" value="EAL"/>
    <property type="match status" value="1"/>
</dbReference>
<evidence type="ECO:0000256" key="1">
    <source>
        <dbReference type="SAM" id="Phobius"/>
    </source>
</evidence>
<dbReference type="InterPro" id="IPR001610">
    <property type="entry name" value="PAC"/>
</dbReference>
<evidence type="ECO:0000259" key="3">
    <source>
        <dbReference type="PROSITE" id="PS50883"/>
    </source>
</evidence>
<keyword evidence="6" id="KW-1185">Reference proteome</keyword>
<dbReference type="CDD" id="cd01949">
    <property type="entry name" value="GGDEF"/>
    <property type="match status" value="1"/>
</dbReference>
<dbReference type="AlphaFoldDB" id="A0A3N1PNM3"/>
<evidence type="ECO:0000313" key="5">
    <source>
        <dbReference type="EMBL" id="ROQ30335.1"/>
    </source>
</evidence>
<sequence>MTDTHNASSYDRRYRLVPIRIAVVYCVLALLWIWGSDQLSLLLFGDNPWVQTYKGSFFVLMTALILYRLIDRFAQSQRRIYGRQLALTQSYQSLFNEHPLALWLVDTAGSVIQQNHQSLAMVGEVSHLDQIFASQFHPLFNSALLSGDLSALKDEMQLANGLSVSVLARQLQFDSHTLVLVAAVDLSRERQARQQLAQSEKMMQALVSRLPQVFWSFDVASRRIEYVSPGYQALLGRDPQMLYVDAEDWLEAIVPMDRDKVARVLASGQRLRGETELEYRVLDQDGNERWIKDNAYPVTDEEGRTLKVAGIMTDITESRTQRSRIWHLSHHDQLTGLANRVLLGQSLNRWLRQGKSGFMCLLDLDRFKNINDTLGHKVGDEVLVQLAHRLRRRFGDEMLIVRSGGDEFILAAPRDLSLDELEALVAHLRQGVAEPLVIGSDRHVLTHSLGLVRFPEHGSDAESLLRCAEVAMYAAKQAGRDNYRLYSTTLSGPTLERVRMENRLRTALANNEFLLVYQPKFSLNAQRMVGVEALIRWSQDGRLIPPCDFVPLLEDTGLIRQVGRWVASTALMQLKAWQALWPGLTMAINVSAVQLDEADLADFFAGELNRYGLAGALLEVELTEGALLRDPEQALAFVNGMRSKGIRLAVDDFGTGYSSLSHLKDFAPEVLKLDKSFVQPMASDTRSAKLVEGVIALAQGLAIEVVAEGVEDEKALALLAKMRCDTVQGFYLSEPVLASALSSTQGAARLSAVSGGA</sequence>
<dbReference type="SMART" id="SM00086">
    <property type="entry name" value="PAC"/>
    <property type="match status" value="1"/>
</dbReference>
<comment type="caution">
    <text evidence="5">The sequence shown here is derived from an EMBL/GenBank/DDBJ whole genome shotgun (WGS) entry which is preliminary data.</text>
</comment>
<dbReference type="Gene3D" id="3.30.70.270">
    <property type="match status" value="1"/>
</dbReference>
<dbReference type="SMART" id="SM00052">
    <property type="entry name" value="EAL"/>
    <property type="match status" value="1"/>
</dbReference>
<dbReference type="InterPro" id="IPR001633">
    <property type="entry name" value="EAL_dom"/>
</dbReference>
<keyword evidence="1" id="KW-0472">Membrane</keyword>
<gene>
    <name evidence="5" type="ORF">EDC28_10121</name>
</gene>
<dbReference type="Pfam" id="PF08447">
    <property type="entry name" value="PAS_3"/>
    <property type="match status" value="1"/>
</dbReference>